<accession>A0A7U9KZ39</accession>
<organism evidence="2 3">
    <name type="scientific">Streptomyces chrestomyceticus JCM 4735</name>
    <dbReference type="NCBI Taxonomy" id="1306181"/>
    <lineage>
        <taxon>Bacteria</taxon>
        <taxon>Bacillati</taxon>
        <taxon>Actinomycetota</taxon>
        <taxon>Actinomycetes</taxon>
        <taxon>Kitasatosporales</taxon>
        <taxon>Streptomycetaceae</taxon>
        <taxon>Streptomyces</taxon>
    </lineage>
</organism>
<comment type="caution">
    <text evidence="2">The sequence shown here is derived from an EMBL/GenBank/DDBJ whole genome shotgun (WGS) entry which is preliminary data.</text>
</comment>
<dbReference type="Proteomes" id="UP000287830">
    <property type="component" value="Unassembled WGS sequence"/>
</dbReference>
<name>A0A7U9KZ39_9ACTN</name>
<dbReference type="Gene3D" id="3.40.50.1820">
    <property type="entry name" value="alpha/beta hydrolase"/>
    <property type="match status" value="1"/>
</dbReference>
<dbReference type="PRINTS" id="PR00111">
    <property type="entry name" value="ABHYDROLASE"/>
</dbReference>
<dbReference type="OrthoDB" id="495620at2"/>
<dbReference type="PANTHER" id="PTHR43194">
    <property type="entry name" value="HYDROLASE ALPHA/BETA FOLD FAMILY"/>
    <property type="match status" value="1"/>
</dbReference>
<dbReference type="PANTHER" id="PTHR43194:SF2">
    <property type="entry name" value="PEROXISOMAL MEMBRANE PROTEIN LPX1"/>
    <property type="match status" value="1"/>
</dbReference>
<dbReference type="Pfam" id="PF12697">
    <property type="entry name" value="Abhydrolase_6"/>
    <property type="match status" value="1"/>
</dbReference>
<protein>
    <submittedName>
        <fullName evidence="2">Hydrolase</fullName>
    </submittedName>
</protein>
<evidence type="ECO:0000259" key="1">
    <source>
        <dbReference type="Pfam" id="PF12697"/>
    </source>
</evidence>
<dbReference type="InterPro" id="IPR029058">
    <property type="entry name" value="AB_hydrolase_fold"/>
</dbReference>
<dbReference type="SUPFAM" id="SSF53474">
    <property type="entry name" value="alpha/beta-Hydrolases"/>
    <property type="match status" value="1"/>
</dbReference>
<proteinExistence type="predicted"/>
<evidence type="ECO:0000313" key="2">
    <source>
        <dbReference type="EMBL" id="GCD38054.1"/>
    </source>
</evidence>
<dbReference type="GO" id="GO:0016787">
    <property type="term" value="F:hydrolase activity"/>
    <property type="evidence" value="ECO:0007669"/>
    <property type="project" value="UniProtKB-KW"/>
</dbReference>
<dbReference type="AlphaFoldDB" id="A0A7U9KZ39"/>
<gene>
    <name evidence="2" type="ORF">OEIGOIKO_05864</name>
</gene>
<dbReference type="InterPro" id="IPR050228">
    <property type="entry name" value="Carboxylesterase_BioH"/>
</dbReference>
<sequence length="305" mass="32886">MTTDDIREPQGIQEAGAWDQQAGAWGMDVENDTVPVENGELFYEAAGVGTEGDPSVVLLHGGMLDQRMWDEQFTWLAQSGLRTVRYDARGHGLSSTVDGDYANHEDLRTLLDHLGVARAILVGLSHGARIALDMALAHPDRVFALALASPGVSGRAFTDPFILEHIKEQVAALTDEEDGTERYIEHFLRMWVDGPHRAPDAVDPALRERMRASADANVVVHAGGMGAGVPIEVGAYERLAEIRVPTLVLDGDLDSSDISANAHAITLAVPGAQRVRIPGAAHMVNLENTGHFDHALHGFLSGLPY</sequence>
<reference evidence="2 3" key="1">
    <citation type="submission" date="2018-11" db="EMBL/GenBank/DDBJ databases">
        <title>Whole genome sequence of Streptomyces chrestomyceticus NBRC 13444(T).</title>
        <authorList>
            <person name="Komaki H."/>
            <person name="Tamura T."/>
        </authorList>
    </citation>
    <scope>NUCLEOTIDE SEQUENCE [LARGE SCALE GENOMIC DNA]</scope>
    <source>
        <strain evidence="2 3">NBRC 13444</strain>
    </source>
</reference>
<dbReference type="InterPro" id="IPR000073">
    <property type="entry name" value="AB_hydrolase_1"/>
</dbReference>
<feature type="domain" description="AB hydrolase-1" evidence="1">
    <location>
        <begin position="56"/>
        <end position="287"/>
    </location>
</feature>
<keyword evidence="2" id="KW-0378">Hydrolase</keyword>
<dbReference type="EMBL" id="BHZC01000001">
    <property type="protein sequence ID" value="GCD38054.1"/>
    <property type="molecule type" value="Genomic_DNA"/>
</dbReference>
<evidence type="ECO:0000313" key="3">
    <source>
        <dbReference type="Proteomes" id="UP000287830"/>
    </source>
</evidence>